<dbReference type="CDD" id="cd00211">
    <property type="entry name" value="PTS_IIA_fru"/>
    <property type="match status" value="1"/>
</dbReference>
<comment type="caution">
    <text evidence="2">The sequence shown here is derived from an EMBL/GenBank/DDBJ whole genome shotgun (WGS) entry which is preliminary data.</text>
</comment>
<reference evidence="2 3" key="1">
    <citation type="submission" date="2021-06" db="EMBL/GenBank/DDBJ databases">
        <title>Enterococcus alishanensis sp. nov., a novel lactic acid bacterium isolated from fresh coffee beans.</title>
        <authorList>
            <person name="Chen Y.-S."/>
        </authorList>
    </citation>
    <scope>NUCLEOTIDE SEQUENCE [LARGE SCALE GENOMIC DNA]</scope>
    <source>
        <strain evidence="2 3">ALS3</strain>
    </source>
</reference>
<keyword evidence="2" id="KW-0762">Sugar transport</keyword>
<accession>A0ABS6TDL7</accession>
<dbReference type="PANTHER" id="PTHR47738">
    <property type="entry name" value="PTS SYSTEM FRUCTOSE-LIKE EIIA COMPONENT-RELATED"/>
    <property type="match status" value="1"/>
</dbReference>
<sequence length="147" mass="16722">MFEKEFLFQTNFKDRKELFKEVSNYLVDQGYVGPEFEAALNEREENFATGLPTTPAVAIPHTDGTYVKKDTIVCIVNQNELEFNEMGGDEDDFVHPKVVFMLVLGEGETHLQQLQNLIEKIQDGVLVSEILNAENLDAFKASVEEYL</sequence>
<protein>
    <submittedName>
        <fullName evidence="2">PTS sugar transporter subunit IIA</fullName>
    </submittedName>
</protein>
<name>A0ABS6TDL7_9ENTE</name>
<proteinExistence type="predicted"/>
<keyword evidence="3" id="KW-1185">Reference proteome</keyword>
<organism evidence="2 3">
    <name type="scientific">Enterococcus alishanensis</name>
    <dbReference type="NCBI Taxonomy" id="1303817"/>
    <lineage>
        <taxon>Bacteria</taxon>
        <taxon>Bacillati</taxon>
        <taxon>Bacillota</taxon>
        <taxon>Bacilli</taxon>
        <taxon>Lactobacillales</taxon>
        <taxon>Enterococcaceae</taxon>
        <taxon>Enterococcus</taxon>
    </lineage>
</organism>
<dbReference type="Pfam" id="PF00359">
    <property type="entry name" value="PTS_EIIA_2"/>
    <property type="match status" value="1"/>
</dbReference>
<gene>
    <name evidence="2" type="ORF">KUA55_10030</name>
</gene>
<dbReference type="PANTHER" id="PTHR47738:SF3">
    <property type="entry name" value="PHOSPHOTRANSFERASE SYSTEM MANNITOL_FRUCTOSE-SPECIFIC IIA DOMAIN CONTAINING PROTEIN"/>
    <property type="match status" value="1"/>
</dbReference>
<dbReference type="InterPro" id="IPR002178">
    <property type="entry name" value="PTS_EIIA_type-2_dom"/>
</dbReference>
<dbReference type="EMBL" id="JAHUZB010000003">
    <property type="protein sequence ID" value="MBV7391021.1"/>
    <property type="molecule type" value="Genomic_DNA"/>
</dbReference>
<dbReference type="PROSITE" id="PS51094">
    <property type="entry name" value="PTS_EIIA_TYPE_2"/>
    <property type="match status" value="1"/>
</dbReference>
<dbReference type="Proteomes" id="UP000774130">
    <property type="component" value="Unassembled WGS sequence"/>
</dbReference>
<evidence type="ECO:0000313" key="3">
    <source>
        <dbReference type="Proteomes" id="UP000774130"/>
    </source>
</evidence>
<dbReference type="RefSeq" id="WP_218326049.1">
    <property type="nucleotide sequence ID" value="NZ_JAHUZB010000003.1"/>
</dbReference>
<dbReference type="InterPro" id="IPR051541">
    <property type="entry name" value="PTS_SugarTrans_NitroReg"/>
</dbReference>
<evidence type="ECO:0000259" key="1">
    <source>
        <dbReference type="PROSITE" id="PS51094"/>
    </source>
</evidence>
<evidence type="ECO:0000313" key="2">
    <source>
        <dbReference type="EMBL" id="MBV7391021.1"/>
    </source>
</evidence>
<keyword evidence="2" id="KW-0813">Transport</keyword>
<feature type="domain" description="PTS EIIA type-2" evidence="1">
    <location>
        <begin position="1"/>
        <end position="147"/>
    </location>
</feature>